<name>A0AAV2ADQ4_9ARAC</name>
<dbReference type="EMBL" id="CAXIEN010000149">
    <property type="protein sequence ID" value="CAL1281807.1"/>
    <property type="molecule type" value="Genomic_DNA"/>
</dbReference>
<feature type="domain" description="BACK" evidence="1">
    <location>
        <begin position="13"/>
        <end position="63"/>
    </location>
</feature>
<dbReference type="InterPro" id="IPR011705">
    <property type="entry name" value="BACK"/>
</dbReference>
<reference evidence="2 3" key="1">
    <citation type="submission" date="2024-04" db="EMBL/GenBank/DDBJ databases">
        <authorList>
            <person name="Rising A."/>
            <person name="Reimegard J."/>
            <person name="Sonavane S."/>
            <person name="Akerstrom W."/>
            <person name="Nylinder S."/>
            <person name="Hedman E."/>
            <person name="Kallberg Y."/>
        </authorList>
    </citation>
    <scope>NUCLEOTIDE SEQUENCE [LARGE SCALE GENOMIC DNA]</scope>
</reference>
<gene>
    <name evidence="2" type="ORF">LARSCL_LOCUS11795</name>
</gene>
<protein>
    <recommendedName>
        <fullName evidence="1">BACK domain-containing protein</fullName>
    </recommendedName>
</protein>
<evidence type="ECO:0000313" key="2">
    <source>
        <dbReference type="EMBL" id="CAL1281807.1"/>
    </source>
</evidence>
<dbReference type="AlphaFoldDB" id="A0AAV2ADQ4"/>
<sequence>MVNNVSTSNASELLLLADTHSDTQLKENAEDFIFQNEEEVFGSEEWERLIETNPQLVIKTMHLKYKKKRRCK</sequence>
<dbReference type="Proteomes" id="UP001497382">
    <property type="component" value="Unassembled WGS sequence"/>
</dbReference>
<dbReference type="Gene3D" id="1.25.40.420">
    <property type="match status" value="1"/>
</dbReference>
<organism evidence="2 3">
    <name type="scientific">Larinioides sclopetarius</name>
    <dbReference type="NCBI Taxonomy" id="280406"/>
    <lineage>
        <taxon>Eukaryota</taxon>
        <taxon>Metazoa</taxon>
        <taxon>Ecdysozoa</taxon>
        <taxon>Arthropoda</taxon>
        <taxon>Chelicerata</taxon>
        <taxon>Arachnida</taxon>
        <taxon>Araneae</taxon>
        <taxon>Araneomorphae</taxon>
        <taxon>Entelegynae</taxon>
        <taxon>Araneoidea</taxon>
        <taxon>Araneidae</taxon>
        <taxon>Larinioides</taxon>
    </lineage>
</organism>
<evidence type="ECO:0000313" key="3">
    <source>
        <dbReference type="Proteomes" id="UP001497382"/>
    </source>
</evidence>
<accession>A0AAV2ADQ4</accession>
<comment type="caution">
    <text evidence="2">The sequence shown here is derived from an EMBL/GenBank/DDBJ whole genome shotgun (WGS) entry which is preliminary data.</text>
</comment>
<keyword evidence="3" id="KW-1185">Reference proteome</keyword>
<evidence type="ECO:0000259" key="1">
    <source>
        <dbReference type="Pfam" id="PF07707"/>
    </source>
</evidence>
<proteinExistence type="predicted"/>
<dbReference type="Pfam" id="PF07707">
    <property type="entry name" value="BACK"/>
    <property type="match status" value="1"/>
</dbReference>